<proteinExistence type="predicted"/>
<gene>
    <name evidence="1" type="ORF">TorRG33x02_063080</name>
</gene>
<dbReference type="AlphaFoldDB" id="A0A2P5FJP2"/>
<sequence length="117" mass="13168">MAAAASAAVNAAAGHNSQLVASFPGHLTNRPLILSLVSAKAFLKAYRRTVFSNLRFFLFSLNLKTLSCRYFSQKYCFATDLVLSSWPVWFWQARRVHDMKLSFRTSWNNNCVGADVT</sequence>
<dbReference type="EMBL" id="JXTC01000028">
    <property type="protein sequence ID" value="PON97993.1"/>
    <property type="molecule type" value="Genomic_DNA"/>
</dbReference>
<evidence type="ECO:0000313" key="2">
    <source>
        <dbReference type="Proteomes" id="UP000237000"/>
    </source>
</evidence>
<protein>
    <submittedName>
        <fullName evidence="1">Uncharacterized protein</fullName>
    </submittedName>
</protein>
<dbReference type="InParanoid" id="A0A2P5FJP2"/>
<name>A0A2P5FJP2_TREOI</name>
<keyword evidence="2" id="KW-1185">Reference proteome</keyword>
<dbReference type="Proteomes" id="UP000237000">
    <property type="component" value="Unassembled WGS sequence"/>
</dbReference>
<comment type="caution">
    <text evidence="1">The sequence shown here is derived from an EMBL/GenBank/DDBJ whole genome shotgun (WGS) entry which is preliminary data.</text>
</comment>
<evidence type="ECO:0000313" key="1">
    <source>
        <dbReference type="EMBL" id="PON97993.1"/>
    </source>
</evidence>
<reference evidence="2" key="1">
    <citation type="submission" date="2016-06" db="EMBL/GenBank/DDBJ databases">
        <title>Parallel loss of symbiosis genes in relatives of nitrogen-fixing non-legume Parasponia.</title>
        <authorList>
            <person name="Van Velzen R."/>
            <person name="Holmer R."/>
            <person name="Bu F."/>
            <person name="Rutten L."/>
            <person name="Van Zeijl A."/>
            <person name="Liu W."/>
            <person name="Santuari L."/>
            <person name="Cao Q."/>
            <person name="Sharma T."/>
            <person name="Shen D."/>
            <person name="Roswanjaya Y."/>
            <person name="Wardhani T."/>
            <person name="Kalhor M.S."/>
            <person name="Jansen J."/>
            <person name="Van den Hoogen J."/>
            <person name="Gungor B."/>
            <person name="Hartog M."/>
            <person name="Hontelez J."/>
            <person name="Verver J."/>
            <person name="Yang W.-C."/>
            <person name="Schijlen E."/>
            <person name="Repin R."/>
            <person name="Schilthuizen M."/>
            <person name="Schranz E."/>
            <person name="Heidstra R."/>
            <person name="Miyata K."/>
            <person name="Fedorova E."/>
            <person name="Kohlen W."/>
            <person name="Bisseling T."/>
            <person name="Smit S."/>
            <person name="Geurts R."/>
        </authorList>
    </citation>
    <scope>NUCLEOTIDE SEQUENCE [LARGE SCALE GENOMIC DNA]</scope>
    <source>
        <strain evidence="2">cv. RG33-2</strain>
    </source>
</reference>
<accession>A0A2P5FJP2</accession>
<organism evidence="1 2">
    <name type="scientific">Trema orientale</name>
    <name type="common">Charcoal tree</name>
    <name type="synonym">Celtis orientalis</name>
    <dbReference type="NCBI Taxonomy" id="63057"/>
    <lineage>
        <taxon>Eukaryota</taxon>
        <taxon>Viridiplantae</taxon>
        <taxon>Streptophyta</taxon>
        <taxon>Embryophyta</taxon>
        <taxon>Tracheophyta</taxon>
        <taxon>Spermatophyta</taxon>
        <taxon>Magnoliopsida</taxon>
        <taxon>eudicotyledons</taxon>
        <taxon>Gunneridae</taxon>
        <taxon>Pentapetalae</taxon>
        <taxon>rosids</taxon>
        <taxon>fabids</taxon>
        <taxon>Rosales</taxon>
        <taxon>Cannabaceae</taxon>
        <taxon>Trema</taxon>
    </lineage>
</organism>